<feature type="non-terminal residue" evidence="1">
    <location>
        <position position="56"/>
    </location>
</feature>
<feature type="non-terminal residue" evidence="1">
    <location>
        <position position="1"/>
    </location>
</feature>
<protein>
    <submittedName>
        <fullName evidence="1">15944_t:CDS:1</fullName>
    </submittedName>
</protein>
<reference evidence="1" key="1">
    <citation type="submission" date="2021-06" db="EMBL/GenBank/DDBJ databases">
        <authorList>
            <person name="Kallberg Y."/>
            <person name="Tangrot J."/>
            <person name="Rosling A."/>
        </authorList>
    </citation>
    <scope>NUCLEOTIDE SEQUENCE</scope>
    <source>
        <strain evidence="1">IN212</strain>
    </source>
</reference>
<evidence type="ECO:0000313" key="2">
    <source>
        <dbReference type="Proteomes" id="UP000789396"/>
    </source>
</evidence>
<keyword evidence="2" id="KW-1185">Reference proteome</keyword>
<organism evidence="1 2">
    <name type="scientific">Racocetra fulgida</name>
    <dbReference type="NCBI Taxonomy" id="60492"/>
    <lineage>
        <taxon>Eukaryota</taxon>
        <taxon>Fungi</taxon>
        <taxon>Fungi incertae sedis</taxon>
        <taxon>Mucoromycota</taxon>
        <taxon>Glomeromycotina</taxon>
        <taxon>Glomeromycetes</taxon>
        <taxon>Diversisporales</taxon>
        <taxon>Gigasporaceae</taxon>
        <taxon>Racocetra</taxon>
    </lineage>
</organism>
<gene>
    <name evidence="1" type="ORF">RFULGI_LOCUS16674</name>
</gene>
<sequence length="56" mass="6244">QIAVAEKDHLLIPESVDTEIYNKGEEPSEVDNRNSIEQPSINLVPQALQLVKNCLT</sequence>
<dbReference type="EMBL" id="CAJVPZ010060527">
    <property type="protein sequence ID" value="CAG8790276.1"/>
    <property type="molecule type" value="Genomic_DNA"/>
</dbReference>
<accession>A0A9N9P4H8</accession>
<evidence type="ECO:0000313" key="1">
    <source>
        <dbReference type="EMBL" id="CAG8790276.1"/>
    </source>
</evidence>
<dbReference type="Proteomes" id="UP000789396">
    <property type="component" value="Unassembled WGS sequence"/>
</dbReference>
<comment type="caution">
    <text evidence="1">The sequence shown here is derived from an EMBL/GenBank/DDBJ whole genome shotgun (WGS) entry which is preliminary data.</text>
</comment>
<dbReference type="AlphaFoldDB" id="A0A9N9P4H8"/>
<dbReference type="OrthoDB" id="10389426at2759"/>
<name>A0A9N9P4H8_9GLOM</name>
<proteinExistence type="predicted"/>